<gene>
    <name evidence="4" type="ORF">ACFQH9_27270</name>
</gene>
<proteinExistence type="predicted"/>
<keyword evidence="1 2" id="KW-0129">CBS domain</keyword>
<dbReference type="InterPro" id="IPR051257">
    <property type="entry name" value="Diverse_CBS-Domain"/>
</dbReference>
<evidence type="ECO:0000313" key="4">
    <source>
        <dbReference type="EMBL" id="MFC5951970.1"/>
    </source>
</evidence>
<evidence type="ECO:0000313" key="5">
    <source>
        <dbReference type="Proteomes" id="UP001596119"/>
    </source>
</evidence>
<dbReference type="PROSITE" id="PS51371">
    <property type="entry name" value="CBS"/>
    <property type="match status" value="2"/>
</dbReference>
<sequence length="130" mass="13515">MSASVTTVRSDTPLQVAASVLASHGHCAAAVVDHEGHLVGVASRADLARGSLRPDAWMAEIDPECVVAAVMTHAPVSARPDDDLADVVGEMLAEELSAVPVVDDDQVIGIVTRPDVLRLVAERRLSSGDS</sequence>
<dbReference type="PANTHER" id="PTHR43080">
    <property type="entry name" value="CBS DOMAIN-CONTAINING PROTEIN CBSX3, MITOCHONDRIAL"/>
    <property type="match status" value="1"/>
</dbReference>
<comment type="caution">
    <text evidence="4">The sequence shown here is derived from an EMBL/GenBank/DDBJ whole genome shotgun (WGS) entry which is preliminary data.</text>
</comment>
<evidence type="ECO:0000256" key="1">
    <source>
        <dbReference type="ARBA" id="ARBA00023122"/>
    </source>
</evidence>
<protein>
    <submittedName>
        <fullName evidence="4">HPP family protein</fullName>
    </submittedName>
</protein>
<evidence type="ECO:0000256" key="2">
    <source>
        <dbReference type="PROSITE-ProRule" id="PRU00703"/>
    </source>
</evidence>
<feature type="domain" description="CBS" evidence="3">
    <location>
        <begin position="1"/>
        <end position="60"/>
    </location>
</feature>
<keyword evidence="5" id="KW-1185">Reference proteome</keyword>
<dbReference type="Gene3D" id="3.10.580.10">
    <property type="entry name" value="CBS-domain"/>
    <property type="match status" value="1"/>
</dbReference>
<dbReference type="SUPFAM" id="SSF54631">
    <property type="entry name" value="CBS-domain pair"/>
    <property type="match status" value="1"/>
</dbReference>
<dbReference type="Proteomes" id="UP001596119">
    <property type="component" value="Unassembled WGS sequence"/>
</dbReference>
<dbReference type="InterPro" id="IPR046342">
    <property type="entry name" value="CBS_dom_sf"/>
</dbReference>
<dbReference type="Pfam" id="PF00571">
    <property type="entry name" value="CBS"/>
    <property type="match status" value="2"/>
</dbReference>
<reference evidence="5" key="1">
    <citation type="journal article" date="2019" name="Int. J. Syst. Evol. Microbiol.">
        <title>The Global Catalogue of Microorganisms (GCM) 10K type strain sequencing project: providing services to taxonomists for standard genome sequencing and annotation.</title>
        <authorList>
            <consortium name="The Broad Institute Genomics Platform"/>
            <consortium name="The Broad Institute Genome Sequencing Center for Infectious Disease"/>
            <person name="Wu L."/>
            <person name="Ma J."/>
        </authorList>
    </citation>
    <scope>NUCLEOTIDE SEQUENCE [LARGE SCALE GENOMIC DNA]</scope>
    <source>
        <strain evidence="5">CGMCC 4.7397</strain>
    </source>
</reference>
<dbReference type="EMBL" id="JBHSQK010000088">
    <property type="protein sequence ID" value="MFC5951970.1"/>
    <property type="molecule type" value="Genomic_DNA"/>
</dbReference>
<organism evidence="4 5">
    <name type="scientific">Pseudonocardia lutea</name>
    <dbReference type="NCBI Taxonomy" id="2172015"/>
    <lineage>
        <taxon>Bacteria</taxon>
        <taxon>Bacillati</taxon>
        <taxon>Actinomycetota</taxon>
        <taxon>Actinomycetes</taxon>
        <taxon>Pseudonocardiales</taxon>
        <taxon>Pseudonocardiaceae</taxon>
        <taxon>Pseudonocardia</taxon>
    </lineage>
</organism>
<name>A0ABW1IEU3_9PSEU</name>
<feature type="domain" description="CBS" evidence="3">
    <location>
        <begin position="71"/>
        <end position="127"/>
    </location>
</feature>
<accession>A0ABW1IEU3</accession>
<evidence type="ECO:0000259" key="3">
    <source>
        <dbReference type="PROSITE" id="PS51371"/>
    </source>
</evidence>
<dbReference type="InterPro" id="IPR000644">
    <property type="entry name" value="CBS_dom"/>
</dbReference>
<dbReference type="PANTHER" id="PTHR43080:SF26">
    <property type="entry name" value="REGULATORY PROTEIN"/>
    <property type="match status" value="1"/>
</dbReference>
<dbReference type="RefSeq" id="WP_379570431.1">
    <property type="nucleotide sequence ID" value="NZ_JBHSQK010000088.1"/>
</dbReference>
<dbReference type="SMART" id="SM00116">
    <property type="entry name" value="CBS"/>
    <property type="match status" value="2"/>
</dbReference>